<dbReference type="GO" id="GO:0003677">
    <property type="term" value="F:DNA binding"/>
    <property type="evidence" value="ECO:0007669"/>
    <property type="project" value="UniProtKB-KW"/>
</dbReference>
<evidence type="ECO:0000313" key="3">
    <source>
        <dbReference type="Proteomes" id="UP000199648"/>
    </source>
</evidence>
<dbReference type="AlphaFoldDB" id="A0A1G5QP57"/>
<dbReference type="STRING" id="415747.SAMN03097708_02494"/>
<dbReference type="Proteomes" id="UP000199648">
    <property type="component" value="Unassembled WGS sequence"/>
</dbReference>
<feature type="domain" description="HTH marR-type" evidence="1">
    <location>
        <begin position="6"/>
        <end position="138"/>
    </location>
</feature>
<dbReference type="PRINTS" id="PR00598">
    <property type="entry name" value="HTHMARR"/>
</dbReference>
<dbReference type="InterPro" id="IPR036390">
    <property type="entry name" value="WH_DNA-bd_sf"/>
</dbReference>
<dbReference type="InterPro" id="IPR039422">
    <property type="entry name" value="MarR/SlyA-like"/>
</dbReference>
<dbReference type="PANTHER" id="PTHR33164:SF89">
    <property type="entry name" value="MARR FAMILY REGULATORY PROTEIN"/>
    <property type="match status" value="1"/>
</dbReference>
<reference evidence="2 3" key="1">
    <citation type="submission" date="2016-10" db="EMBL/GenBank/DDBJ databases">
        <authorList>
            <person name="de Groot N.N."/>
        </authorList>
    </citation>
    <scope>NUCLEOTIDE SEQUENCE [LARGE SCALE GENOMIC DNA]</scope>
    <source>
        <strain evidence="2 3">HLD2</strain>
    </source>
</reference>
<dbReference type="Pfam" id="PF01047">
    <property type="entry name" value="MarR"/>
    <property type="match status" value="1"/>
</dbReference>
<dbReference type="SMART" id="SM00347">
    <property type="entry name" value="HTH_MARR"/>
    <property type="match status" value="1"/>
</dbReference>
<gene>
    <name evidence="2" type="ORF">SAMN03097708_02494</name>
</gene>
<keyword evidence="3" id="KW-1185">Reference proteome</keyword>
<dbReference type="InterPro" id="IPR036388">
    <property type="entry name" value="WH-like_DNA-bd_sf"/>
</dbReference>
<organism evidence="2 3">
    <name type="scientific">Thiohalomonas denitrificans</name>
    <dbReference type="NCBI Taxonomy" id="415747"/>
    <lineage>
        <taxon>Bacteria</taxon>
        <taxon>Pseudomonadati</taxon>
        <taxon>Pseudomonadota</taxon>
        <taxon>Gammaproteobacteria</taxon>
        <taxon>Thiohalomonadales</taxon>
        <taxon>Thiohalomonadaceae</taxon>
        <taxon>Thiohalomonas</taxon>
    </lineage>
</organism>
<dbReference type="EMBL" id="FMWD01000007">
    <property type="protein sequence ID" value="SCZ63517.1"/>
    <property type="molecule type" value="Genomic_DNA"/>
</dbReference>
<dbReference type="Gene3D" id="1.10.10.10">
    <property type="entry name" value="Winged helix-like DNA-binding domain superfamily/Winged helix DNA-binding domain"/>
    <property type="match status" value="1"/>
</dbReference>
<evidence type="ECO:0000313" key="2">
    <source>
        <dbReference type="EMBL" id="SCZ63517.1"/>
    </source>
</evidence>
<dbReference type="CDD" id="cd00090">
    <property type="entry name" value="HTH_ARSR"/>
    <property type="match status" value="1"/>
</dbReference>
<dbReference type="GO" id="GO:0006950">
    <property type="term" value="P:response to stress"/>
    <property type="evidence" value="ECO:0007669"/>
    <property type="project" value="TreeGrafter"/>
</dbReference>
<proteinExistence type="predicted"/>
<dbReference type="GO" id="GO:0003700">
    <property type="term" value="F:DNA-binding transcription factor activity"/>
    <property type="evidence" value="ECO:0007669"/>
    <property type="project" value="InterPro"/>
</dbReference>
<evidence type="ECO:0000259" key="1">
    <source>
        <dbReference type="PROSITE" id="PS50995"/>
    </source>
</evidence>
<protein>
    <submittedName>
        <fullName evidence="2">DNA-binding transcriptional regulator, MarR family</fullName>
    </submittedName>
</protein>
<dbReference type="SUPFAM" id="SSF46785">
    <property type="entry name" value="Winged helix' DNA-binding domain"/>
    <property type="match status" value="1"/>
</dbReference>
<dbReference type="PROSITE" id="PS50995">
    <property type="entry name" value="HTH_MARR_2"/>
    <property type="match status" value="1"/>
</dbReference>
<name>A0A1G5QP57_9GAMM</name>
<accession>A0A1G5QP57</accession>
<dbReference type="PANTHER" id="PTHR33164">
    <property type="entry name" value="TRANSCRIPTIONAL REGULATOR, MARR FAMILY"/>
    <property type="match status" value="1"/>
</dbReference>
<sequence length="162" mass="17999">MAMERHEEVLVALRRIIRAIDLQSRQLMQRSGLTGPQLLTLQAILRHGPLGVGELARLVNVSQGTVTTILDRLERKNLVTRSRSTTDKRRVVVSLSTAGEQALASAPTLLQEHFIRAFSELSDWEQNLILSSLQRVAGMMDAYKLDAAPVLETDELNGPFSI</sequence>
<dbReference type="InterPro" id="IPR011991">
    <property type="entry name" value="ArsR-like_HTH"/>
</dbReference>
<dbReference type="InterPro" id="IPR000835">
    <property type="entry name" value="HTH_MarR-typ"/>
</dbReference>
<keyword evidence="2" id="KW-0238">DNA-binding</keyword>